<gene>
    <name evidence="1" type="ORF">HNR13_001331</name>
</gene>
<dbReference type="EMBL" id="JACCFL010000001">
    <property type="protein sequence ID" value="NYJ23044.1"/>
    <property type="molecule type" value="Genomic_DNA"/>
</dbReference>
<protein>
    <submittedName>
        <fullName evidence="1">Uncharacterized protein</fullName>
    </submittedName>
</protein>
<dbReference type="RefSeq" id="WP_179605014.1">
    <property type="nucleotide sequence ID" value="NZ_BAABEH010000001.1"/>
</dbReference>
<comment type="caution">
    <text evidence="1">The sequence shown here is derived from an EMBL/GenBank/DDBJ whole genome shotgun (WGS) entry which is preliminary data.</text>
</comment>
<evidence type="ECO:0000313" key="1">
    <source>
        <dbReference type="EMBL" id="NYJ23044.1"/>
    </source>
</evidence>
<dbReference type="Proteomes" id="UP000578352">
    <property type="component" value="Unassembled WGS sequence"/>
</dbReference>
<organism evidence="1 2">
    <name type="scientific">Leifsonia shinshuensis</name>
    <dbReference type="NCBI Taxonomy" id="150026"/>
    <lineage>
        <taxon>Bacteria</taxon>
        <taxon>Bacillati</taxon>
        <taxon>Actinomycetota</taxon>
        <taxon>Actinomycetes</taxon>
        <taxon>Micrococcales</taxon>
        <taxon>Microbacteriaceae</taxon>
        <taxon>Leifsonia</taxon>
    </lineage>
</organism>
<reference evidence="1 2" key="1">
    <citation type="submission" date="2020-07" db="EMBL/GenBank/DDBJ databases">
        <title>Sequencing the genomes of 1000 actinobacteria strains.</title>
        <authorList>
            <person name="Klenk H.-P."/>
        </authorList>
    </citation>
    <scope>NUCLEOTIDE SEQUENCE [LARGE SCALE GENOMIC DNA]</scope>
    <source>
        <strain evidence="1 2">DSM 15165</strain>
    </source>
</reference>
<accession>A0A853CV20</accession>
<sequence length="306" mass="33574">MTRPTSGTIGLAISAYGERASASAFADYLEICALKRRKLSLASLDEAIRDHGWSSDYRSLDIASDDDELPVSWADSLMSLVRERESALRGRYPFKISGAYVTLKASPSAASRQYVRLLRLTAAHAYGFRGRPSTDVVFERLVSAALQKRGLPSAPMGTGSRSNKTFVNALETAGKAVGLDVSRDPYPRQRFARDGKVDALSAITWSDGRPGQFTWLTQATVGESSTWISKMKEPDPAIWAGYLNETLAPQIILAIPHHVEPTHLAYLLATRVGTVADRLRLAGYLPDEVEGEDAIREWFEAAQVEL</sequence>
<evidence type="ECO:0000313" key="2">
    <source>
        <dbReference type="Proteomes" id="UP000578352"/>
    </source>
</evidence>
<proteinExistence type="predicted"/>
<name>A0A853CV20_9MICO</name>
<dbReference type="AlphaFoldDB" id="A0A853CV20"/>